<feature type="transmembrane region" description="Helical" evidence="10">
    <location>
        <begin position="386"/>
        <end position="405"/>
    </location>
</feature>
<feature type="transmembrane region" description="Helical" evidence="10">
    <location>
        <begin position="228"/>
        <end position="253"/>
    </location>
</feature>
<feature type="transmembrane region" description="Helical" evidence="10">
    <location>
        <begin position="292"/>
        <end position="311"/>
    </location>
</feature>
<dbReference type="InterPro" id="IPR004736">
    <property type="entry name" value="MHS_symport"/>
</dbReference>
<feature type="transmembrane region" description="Helical" evidence="10">
    <location>
        <begin position="139"/>
        <end position="162"/>
    </location>
</feature>
<feature type="transmembrane region" description="Helical" evidence="10">
    <location>
        <begin position="98"/>
        <end position="118"/>
    </location>
</feature>
<name>D5AYD9_RICPP</name>
<accession>D5AYD9</accession>
<dbReference type="InterPro" id="IPR020846">
    <property type="entry name" value="MFS_dom"/>
</dbReference>
<evidence type="ECO:0000256" key="5">
    <source>
        <dbReference type="ARBA" id="ARBA00022519"/>
    </source>
</evidence>
<evidence type="ECO:0000259" key="11">
    <source>
        <dbReference type="PROSITE" id="PS50850"/>
    </source>
</evidence>
<evidence type="ECO:0000256" key="10">
    <source>
        <dbReference type="SAM" id="Phobius"/>
    </source>
</evidence>
<dbReference type="RefSeq" id="WP_004596777.1">
    <property type="nucleotide sequence ID" value="NC_017560.1"/>
</dbReference>
<dbReference type="HOGENOM" id="CLU_001265_39_0_5"/>
<dbReference type="Pfam" id="PF07690">
    <property type="entry name" value="MFS_1"/>
    <property type="match status" value="1"/>
</dbReference>
<dbReference type="PROSITE" id="PS00217">
    <property type="entry name" value="SUGAR_TRANSPORT_2"/>
    <property type="match status" value="1"/>
</dbReference>
<proteinExistence type="inferred from homology"/>
<feature type="transmembrane region" description="Helical" evidence="10">
    <location>
        <begin position="43"/>
        <end position="62"/>
    </location>
</feature>
<dbReference type="KEGG" id="rpq:rpr22_CDS832"/>
<keyword evidence="8 10" id="KW-1133">Transmembrane helix</keyword>
<evidence type="ECO:0000313" key="12">
    <source>
        <dbReference type="EMBL" id="ADE30428.1"/>
    </source>
</evidence>
<evidence type="ECO:0000256" key="1">
    <source>
        <dbReference type="ARBA" id="ARBA00004429"/>
    </source>
</evidence>
<protein>
    <submittedName>
        <fullName evidence="12">Proline/betaine transporter</fullName>
    </submittedName>
</protein>
<comment type="subcellular location">
    <subcellularLocation>
        <location evidence="1">Cell inner membrane</location>
        <topology evidence="1">Multi-pass membrane protein</topology>
    </subcellularLocation>
</comment>
<dbReference type="GeneID" id="57569975"/>
<dbReference type="FunFam" id="1.20.1250.20:FF:000001">
    <property type="entry name" value="Dicarboxylate MFS transporter"/>
    <property type="match status" value="1"/>
</dbReference>
<keyword evidence="7" id="KW-0769">Symport</keyword>
<dbReference type="PATRIC" id="fig|449216.3.peg.877"/>
<feature type="transmembrane region" description="Helical" evidence="10">
    <location>
        <begin position="174"/>
        <end position="193"/>
    </location>
</feature>
<dbReference type="NCBIfam" id="TIGR00883">
    <property type="entry name" value="2A0106"/>
    <property type="match status" value="1"/>
</dbReference>
<dbReference type="InterPro" id="IPR051084">
    <property type="entry name" value="H+-coupled_symporters"/>
</dbReference>
<dbReference type="PANTHER" id="PTHR43528:SF1">
    <property type="entry name" value="ALPHA-KETOGLUTARATE PERMEASE"/>
    <property type="match status" value="1"/>
</dbReference>
<evidence type="ECO:0000256" key="9">
    <source>
        <dbReference type="ARBA" id="ARBA00023136"/>
    </source>
</evidence>
<dbReference type="PANTHER" id="PTHR43528">
    <property type="entry name" value="ALPHA-KETOGLUTARATE PERMEASE"/>
    <property type="match status" value="1"/>
</dbReference>
<reference evidence="12 13" key="1">
    <citation type="journal article" date="2010" name="Genome Res.">
        <title>Genomic, proteomic, and transcriptomic analysis of virulent and avirulent Rickettsia prowazekii reveals its adaptive mutation capabilities.</title>
        <authorList>
            <person name="Bechah Y."/>
            <person name="El Karkouri K."/>
            <person name="Mediannikov O."/>
            <person name="Leroy Q."/>
            <person name="Pelletier N."/>
            <person name="Robert C."/>
            <person name="Medigue C."/>
            <person name="Mege J.L."/>
            <person name="Raoult D."/>
        </authorList>
    </citation>
    <scope>NUCLEOTIDE SEQUENCE [LARGE SCALE GENOMIC DNA]</scope>
    <source>
        <strain evidence="12 13">Rp22</strain>
    </source>
</reference>
<feature type="transmembrane region" description="Helical" evidence="10">
    <location>
        <begin position="74"/>
        <end position="92"/>
    </location>
</feature>
<evidence type="ECO:0000256" key="6">
    <source>
        <dbReference type="ARBA" id="ARBA00022692"/>
    </source>
</evidence>
<dbReference type="GO" id="GO:0005886">
    <property type="term" value="C:plasma membrane"/>
    <property type="evidence" value="ECO:0007669"/>
    <property type="project" value="UniProtKB-SubCell"/>
</dbReference>
<evidence type="ECO:0000256" key="2">
    <source>
        <dbReference type="ARBA" id="ARBA00008240"/>
    </source>
</evidence>
<dbReference type="Gene3D" id="1.20.1250.20">
    <property type="entry name" value="MFS general substrate transporter like domains"/>
    <property type="match status" value="2"/>
</dbReference>
<evidence type="ECO:0000256" key="8">
    <source>
        <dbReference type="ARBA" id="ARBA00022989"/>
    </source>
</evidence>
<gene>
    <name evidence="12" type="primary">proP6</name>
    <name evidence="12" type="ordered locus">rpr22_CDS832</name>
</gene>
<sequence>MRKIIIPAMIGNAAEWFDYALYAQFAYIIGQHFFPNSSMRDTLTFAVFAAGFIVRPLGGIIFGNIGDRLGRRAALVIGIITMTVPTAGIGLLPSYNTIGIAAPIILTIIRLIQGFSLGGEFSGCISYIVEHAAIEKRGLAGSASFVSMCGGMLLGLLTASGFSYFMSDDILFEWGWRVPFIVGLFIGSIGLYIRKNLAESPIYKKAKERGRLARFPLRETLTQYPKELMIALGLYITVTAPFYTLTVFIGNFMQTLGYSNQQSTIVNSIILIVMMIVFPISAYVSDKVGRRPVLICAIILLILLVYPIFVALGSMNITLAIISQVIFAGIIATYMGPIPTVLVEIFPTRVRFTGVALSYNLAAAIFGGTAPMVAMILTRITGDNYAISYYLIALSLLSSIFLKFYKETYKKNLVN</sequence>
<evidence type="ECO:0000256" key="3">
    <source>
        <dbReference type="ARBA" id="ARBA00022448"/>
    </source>
</evidence>
<keyword evidence="4" id="KW-1003">Cell membrane</keyword>
<dbReference type="InterPro" id="IPR005829">
    <property type="entry name" value="Sugar_transporter_CS"/>
</dbReference>
<organism evidence="12 13">
    <name type="scientific">Rickettsia prowazekii (strain Rp22)</name>
    <dbReference type="NCBI Taxonomy" id="449216"/>
    <lineage>
        <taxon>Bacteria</taxon>
        <taxon>Pseudomonadati</taxon>
        <taxon>Pseudomonadota</taxon>
        <taxon>Alphaproteobacteria</taxon>
        <taxon>Rickettsiales</taxon>
        <taxon>Rickettsiaceae</taxon>
        <taxon>Rickettsieae</taxon>
        <taxon>Rickettsia</taxon>
        <taxon>typhus group</taxon>
    </lineage>
</organism>
<evidence type="ECO:0000256" key="4">
    <source>
        <dbReference type="ARBA" id="ARBA00022475"/>
    </source>
</evidence>
<feature type="transmembrane region" description="Helical" evidence="10">
    <location>
        <begin position="265"/>
        <end position="285"/>
    </location>
</feature>
<feature type="domain" description="Major facilitator superfamily (MFS) profile" evidence="11">
    <location>
        <begin position="4"/>
        <end position="410"/>
    </location>
</feature>
<dbReference type="InterPro" id="IPR011701">
    <property type="entry name" value="MFS"/>
</dbReference>
<evidence type="ECO:0000313" key="13">
    <source>
        <dbReference type="Proteomes" id="UP000006931"/>
    </source>
</evidence>
<dbReference type="SUPFAM" id="SSF103473">
    <property type="entry name" value="MFS general substrate transporter"/>
    <property type="match status" value="1"/>
</dbReference>
<dbReference type="PROSITE" id="PS00216">
    <property type="entry name" value="SUGAR_TRANSPORT_1"/>
    <property type="match status" value="1"/>
</dbReference>
<keyword evidence="3" id="KW-0813">Transport</keyword>
<keyword evidence="5" id="KW-0997">Cell inner membrane</keyword>
<comment type="similarity">
    <text evidence="2">Belongs to the major facilitator superfamily. Metabolite:H+ Symporter (MHS) family (TC 2.A.1.6) family.</text>
</comment>
<dbReference type="AlphaFoldDB" id="D5AYD9"/>
<dbReference type="EMBL" id="CP001584">
    <property type="protein sequence ID" value="ADE30428.1"/>
    <property type="molecule type" value="Genomic_DNA"/>
</dbReference>
<dbReference type="PROSITE" id="PS50850">
    <property type="entry name" value="MFS"/>
    <property type="match status" value="1"/>
</dbReference>
<dbReference type="GO" id="GO:0015293">
    <property type="term" value="F:symporter activity"/>
    <property type="evidence" value="ECO:0007669"/>
    <property type="project" value="UniProtKB-KW"/>
</dbReference>
<keyword evidence="6 10" id="KW-0812">Transmembrane</keyword>
<evidence type="ECO:0000256" key="7">
    <source>
        <dbReference type="ARBA" id="ARBA00022847"/>
    </source>
</evidence>
<dbReference type="InterPro" id="IPR036259">
    <property type="entry name" value="MFS_trans_sf"/>
</dbReference>
<feature type="transmembrane region" description="Helical" evidence="10">
    <location>
        <begin position="317"/>
        <end position="336"/>
    </location>
</feature>
<dbReference type="Proteomes" id="UP000006931">
    <property type="component" value="Chromosome"/>
</dbReference>
<keyword evidence="9 10" id="KW-0472">Membrane</keyword>
<feature type="transmembrane region" description="Helical" evidence="10">
    <location>
        <begin position="357"/>
        <end position="380"/>
    </location>
</feature>